<dbReference type="InterPro" id="IPR002177">
    <property type="entry name" value="DPS_DNA-bd"/>
</dbReference>
<evidence type="ECO:0000259" key="3">
    <source>
        <dbReference type="Pfam" id="PF00210"/>
    </source>
</evidence>
<dbReference type="CDD" id="cd01043">
    <property type="entry name" value="DPS"/>
    <property type="match status" value="1"/>
</dbReference>
<dbReference type="EMBL" id="LFZW01000001">
    <property type="protein sequence ID" value="KMY51612.1"/>
    <property type="molecule type" value="Genomic_DNA"/>
</dbReference>
<proteinExistence type="inferred from homology"/>
<dbReference type="AlphaFoldDB" id="A0A0K9GZC2"/>
<dbReference type="OrthoDB" id="9797023at2"/>
<dbReference type="Pfam" id="PF00210">
    <property type="entry name" value="Ferritin"/>
    <property type="match status" value="1"/>
</dbReference>
<organism evidence="4 5">
    <name type="scientific">Peribacillus loiseleuriae</name>
    <dbReference type="NCBI Taxonomy" id="1679170"/>
    <lineage>
        <taxon>Bacteria</taxon>
        <taxon>Bacillati</taxon>
        <taxon>Bacillota</taxon>
        <taxon>Bacilli</taxon>
        <taxon>Bacillales</taxon>
        <taxon>Bacillaceae</taxon>
        <taxon>Peribacillus</taxon>
    </lineage>
</organism>
<dbReference type="Proteomes" id="UP000037146">
    <property type="component" value="Unassembled WGS sequence"/>
</dbReference>
<evidence type="ECO:0000313" key="4">
    <source>
        <dbReference type="EMBL" id="KMY51612.1"/>
    </source>
</evidence>
<dbReference type="Gene3D" id="1.20.1260.10">
    <property type="match status" value="1"/>
</dbReference>
<name>A0A0K9GZC2_9BACI</name>
<dbReference type="STRING" id="1679170.AC625_20385"/>
<dbReference type="InterPro" id="IPR008331">
    <property type="entry name" value="Ferritin_DPS_dom"/>
</dbReference>
<accession>A0A0K9GZC2</accession>
<gene>
    <name evidence="4" type="ORF">AC625_20385</name>
</gene>
<dbReference type="PANTHER" id="PTHR42932:SF1">
    <property type="entry name" value="GENERAL STRESS PROTEIN 20U"/>
    <property type="match status" value="1"/>
</dbReference>
<feature type="domain" description="Ferritin/DPS" evidence="3">
    <location>
        <begin position="22"/>
        <end position="161"/>
    </location>
</feature>
<dbReference type="GO" id="GO:0008199">
    <property type="term" value="F:ferric iron binding"/>
    <property type="evidence" value="ECO:0007669"/>
    <property type="project" value="InterPro"/>
</dbReference>
<dbReference type="PATRIC" id="fig|1679170.3.peg.4626"/>
<dbReference type="PIRSF" id="PIRSF005900">
    <property type="entry name" value="Dps"/>
    <property type="match status" value="1"/>
</dbReference>
<dbReference type="PRINTS" id="PR01346">
    <property type="entry name" value="HELNAPAPROT"/>
</dbReference>
<evidence type="ECO:0000313" key="5">
    <source>
        <dbReference type="Proteomes" id="UP000037146"/>
    </source>
</evidence>
<reference evidence="5" key="1">
    <citation type="submission" date="2015-07" db="EMBL/GenBank/DDBJ databases">
        <title>Genome sequencing project for genomic taxonomy and phylogenomics of Bacillus-like bacteria.</title>
        <authorList>
            <person name="Liu B."/>
            <person name="Wang J."/>
            <person name="Zhu Y."/>
            <person name="Liu G."/>
            <person name="Chen Q."/>
            <person name="Chen Z."/>
            <person name="Lan J."/>
            <person name="Che J."/>
            <person name="Ge C."/>
            <person name="Shi H."/>
            <person name="Pan Z."/>
            <person name="Liu X."/>
        </authorList>
    </citation>
    <scope>NUCLEOTIDE SEQUENCE [LARGE SCALE GENOMIC DNA]</scope>
    <source>
        <strain evidence="5">FJAT-27997</strain>
    </source>
</reference>
<dbReference type="PROSITE" id="PS00819">
    <property type="entry name" value="DPS_2"/>
    <property type="match status" value="1"/>
</dbReference>
<dbReference type="InterPro" id="IPR012347">
    <property type="entry name" value="Ferritin-like"/>
</dbReference>
<evidence type="ECO:0000256" key="1">
    <source>
        <dbReference type="ARBA" id="ARBA00009497"/>
    </source>
</evidence>
<evidence type="ECO:0000256" key="2">
    <source>
        <dbReference type="RuleBase" id="RU003875"/>
    </source>
</evidence>
<dbReference type="RefSeq" id="WP_049682964.1">
    <property type="nucleotide sequence ID" value="NZ_LFZW01000001.1"/>
</dbReference>
<dbReference type="InterPro" id="IPR023188">
    <property type="entry name" value="DPS_DNA-bd_CS"/>
</dbReference>
<keyword evidence="5" id="KW-1185">Reference proteome</keyword>
<protein>
    <submittedName>
        <fullName evidence="4">General stress protein</fullName>
    </submittedName>
</protein>
<dbReference type="PROSITE" id="PS00818">
    <property type="entry name" value="DPS_1"/>
    <property type="match status" value="1"/>
</dbReference>
<dbReference type="PANTHER" id="PTHR42932">
    <property type="entry name" value="GENERAL STRESS PROTEIN 20U"/>
    <property type="match status" value="1"/>
</dbReference>
<dbReference type="InterPro" id="IPR009078">
    <property type="entry name" value="Ferritin-like_SF"/>
</dbReference>
<sequence length="161" mass="18603">MAKNNIVEYKQGENRKVDQLVELVNQEIANLSVLYTKLHNYHWYVDGPHFFSLHVKLEELYDEVTAHMDELAERLLAIGAKPVATLKEQLDIATIKEATGKEKTETMIQTTISDFEQLSQEYSKAIKLAEENMDQVTGDMFVGIQKSLDKHTWMLRAYLKK</sequence>
<dbReference type="SUPFAM" id="SSF47240">
    <property type="entry name" value="Ferritin-like"/>
    <property type="match status" value="1"/>
</dbReference>
<comment type="similarity">
    <text evidence="1 2">Belongs to the Dps family.</text>
</comment>
<comment type="caution">
    <text evidence="4">The sequence shown here is derived from an EMBL/GenBank/DDBJ whole genome shotgun (WGS) entry which is preliminary data.</text>
</comment>
<dbReference type="GO" id="GO:0016722">
    <property type="term" value="F:oxidoreductase activity, acting on metal ions"/>
    <property type="evidence" value="ECO:0007669"/>
    <property type="project" value="InterPro"/>
</dbReference>